<dbReference type="EMBL" id="LN483332">
    <property type="protein sequence ID" value="CED85439.1"/>
    <property type="molecule type" value="Genomic_DNA"/>
</dbReference>
<dbReference type="Gene3D" id="3.40.50.300">
    <property type="entry name" value="P-loop containing nucleotide triphosphate hydrolases"/>
    <property type="match status" value="1"/>
</dbReference>
<dbReference type="SUPFAM" id="SSF52540">
    <property type="entry name" value="P-loop containing nucleoside triphosphate hydrolases"/>
    <property type="match status" value="1"/>
</dbReference>
<name>A0A0F7SXH9_PHARH</name>
<dbReference type="InterPro" id="IPR027417">
    <property type="entry name" value="P-loop_NTPase"/>
</dbReference>
<feature type="region of interest" description="Disordered" evidence="3">
    <location>
        <begin position="335"/>
        <end position="359"/>
    </location>
</feature>
<accession>A0A0F7SXH9</accession>
<feature type="compositionally biased region" description="Low complexity" evidence="3">
    <location>
        <begin position="338"/>
        <end position="359"/>
    </location>
</feature>
<evidence type="ECO:0000259" key="4">
    <source>
        <dbReference type="Pfam" id="PF01926"/>
    </source>
</evidence>
<dbReference type="InterPro" id="IPR023179">
    <property type="entry name" value="GTP-bd_ortho_bundle_sf"/>
</dbReference>
<evidence type="ECO:0000256" key="3">
    <source>
        <dbReference type="SAM" id="MobiDB-lite"/>
    </source>
</evidence>
<proteinExistence type="predicted"/>
<organism evidence="5">
    <name type="scientific">Phaffia rhodozyma</name>
    <name type="common">Yeast</name>
    <name type="synonym">Xanthophyllomyces dendrorhous</name>
    <dbReference type="NCBI Taxonomy" id="264483"/>
    <lineage>
        <taxon>Eukaryota</taxon>
        <taxon>Fungi</taxon>
        <taxon>Dikarya</taxon>
        <taxon>Basidiomycota</taxon>
        <taxon>Agaricomycotina</taxon>
        <taxon>Tremellomycetes</taxon>
        <taxon>Cystofilobasidiales</taxon>
        <taxon>Mrakiaceae</taxon>
        <taxon>Phaffia</taxon>
    </lineage>
</organism>
<dbReference type="Pfam" id="PF01926">
    <property type="entry name" value="MMR_HSR1"/>
    <property type="match status" value="1"/>
</dbReference>
<evidence type="ECO:0000256" key="1">
    <source>
        <dbReference type="ARBA" id="ARBA00022741"/>
    </source>
</evidence>
<keyword evidence="1" id="KW-0547">Nucleotide-binding</keyword>
<reference evidence="5" key="1">
    <citation type="submission" date="2014-08" db="EMBL/GenBank/DDBJ databases">
        <authorList>
            <person name="Sharma Rahul"/>
            <person name="Thines Marco"/>
        </authorList>
    </citation>
    <scope>NUCLEOTIDE SEQUENCE</scope>
</reference>
<dbReference type="PANTHER" id="PTHR45782">
    <property type="entry name" value="MITOCHONDRIAL RIBOSOME-ASSOCIATED GTPASE 1"/>
    <property type="match status" value="1"/>
</dbReference>
<dbReference type="InterPro" id="IPR006073">
    <property type="entry name" value="GTP-bd"/>
</dbReference>
<evidence type="ECO:0000256" key="2">
    <source>
        <dbReference type="ARBA" id="ARBA00023134"/>
    </source>
</evidence>
<feature type="domain" description="G" evidence="4">
    <location>
        <begin position="124"/>
        <end position="192"/>
    </location>
</feature>
<dbReference type="Gene3D" id="1.10.1580.10">
    <property type="match status" value="1"/>
</dbReference>
<evidence type="ECO:0000313" key="5">
    <source>
        <dbReference type="EMBL" id="CED85439.1"/>
    </source>
</evidence>
<dbReference type="AlphaFoldDB" id="A0A0F7SXH9"/>
<dbReference type="PANTHER" id="PTHR45782:SF4">
    <property type="entry name" value="MITOCHONDRIAL RIBOSOME-ASSOCIATED GTPASE 1"/>
    <property type="match status" value="1"/>
</dbReference>
<sequence length="498" mass="55955">MAAFQTRMAQELMDIDMVIECRDARLPLTSINPQLEEICDRAWGQGWALGTGKEKGRVRERLVVYTKKDLAEERFEEPLVAAFKKHANQNIMFADTKNVSDMKRVLKRGVAFARKYQSTLLDMKILVVGMPNVGKSSLLNGLRHAGLKRDSKARKSKVFMTSSSPGHTKKFTGTAKIHEDPPMYVYDSPGVMVPWFGEGDEGADRAMKCAVTGSVKGGLFPDDIAADYLLYKLNLRVGESDALPMGHEERVIPWHFGLPYSEELYDPTNNIDHFLSLLAARIGALERGGRPNLERSAAFFLNHFRNGKFGRYTLDDLEQKEDLYADPDFSFYPEDTPSLCSSTSTELDTDSSTDLVSSQSPSRADLVQKTHLKTLLPAPRNPILNEALQLPRSFDPTNPPWAPPHPGSEAFKQMTVFQPPILAPSDIWEKVSEAVRRYFFGKERRENQISRTQLKKIASGEKRAVAIGRAKSMLLERQRRVGLAQRPMVKRIAAAKPE</sequence>
<dbReference type="GO" id="GO:0005739">
    <property type="term" value="C:mitochondrion"/>
    <property type="evidence" value="ECO:0007669"/>
    <property type="project" value="TreeGrafter"/>
</dbReference>
<dbReference type="GO" id="GO:0005525">
    <property type="term" value="F:GTP binding"/>
    <property type="evidence" value="ECO:0007669"/>
    <property type="project" value="UniProtKB-KW"/>
</dbReference>
<dbReference type="GO" id="GO:0003924">
    <property type="term" value="F:GTPase activity"/>
    <property type="evidence" value="ECO:0007669"/>
    <property type="project" value="TreeGrafter"/>
</dbReference>
<protein>
    <submittedName>
        <fullName evidence="5">Conserved ATP/GTP binding protein</fullName>
    </submittedName>
</protein>
<keyword evidence="2" id="KW-0342">GTP-binding</keyword>
<dbReference type="GO" id="GO:0032543">
    <property type="term" value="P:mitochondrial translation"/>
    <property type="evidence" value="ECO:0007669"/>
    <property type="project" value="TreeGrafter"/>
</dbReference>